<feature type="compositionally biased region" description="Basic and acidic residues" evidence="1">
    <location>
        <begin position="1"/>
        <end position="20"/>
    </location>
</feature>
<evidence type="ECO:0000313" key="3">
    <source>
        <dbReference type="Proteomes" id="UP000041254"/>
    </source>
</evidence>
<evidence type="ECO:0000256" key="1">
    <source>
        <dbReference type="SAM" id="MobiDB-lite"/>
    </source>
</evidence>
<dbReference type="InParanoid" id="A0A0G4H3W5"/>
<feature type="compositionally biased region" description="Low complexity" evidence="1">
    <location>
        <begin position="384"/>
        <end position="402"/>
    </location>
</feature>
<feature type="region of interest" description="Disordered" evidence="1">
    <location>
        <begin position="1"/>
        <end position="23"/>
    </location>
</feature>
<dbReference type="VEuPathDB" id="CryptoDB:Vbra_19573"/>
<gene>
    <name evidence="2" type="ORF">Vbra_19573</name>
</gene>
<organism evidence="2 3">
    <name type="scientific">Vitrella brassicaformis (strain CCMP3155)</name>
    <dbReference type="NCBI Taxonomy" id="1169540"/>
    <lineage>
        <taxon>Eukaryota</taxon>
        <taxon>Sar</taxon>
        <taxon>Alveolata</taxon>
        <taxon>Colpodellida</taxon>
        <taxon>Vitrellaceae</taxon>
        <taxon>Vitrella</taxon>
    </lineage>
</organism>
<sequence length="576" mass="63789">MSTEEDWGRSSEMPPRRQDGSEAQYALQVVEECVSMVARSSHPLAAQLKGNNAIENAKILKTVIKQHLQQQQQQQQPQSCVDGVEGSGWEEACVVSRVDKSGGGHANGGKEPRGSCSSASKTGTRAVSAAAVVPFVDKAQQTTAEDGTLTAEELKELQISLDVQMARMMEEKDSLSELEIRLKERESIGAKTLQGREMQMVQRTNEMRRREDAYRHAREALRIERAVFDREKQELQRRVERLEQERHNRGTSQPNTHTNSTSTNASQHQQQQQPQAMLMSDSPASHVVSSSPSTPSPSLEYTHMPSDASMSLPPASASAAAAACDWQNSSRCHSCCRGLPALWTNLWLSAAMLLHALSVSLLASLASCFLLPSPSTRPSLRAVSTSLRSRSPLSRLHQTTAEAPPPQPTKYVSRRQRRKMATPPSDVETTAAEKKDEQQHQGGEEAAAAAVRQEEASLLLSGPVIKVEYVDEWNGGWMSDVVIDYGGGKTTKHTVTVGFFLYNDVVTKANREVDPETLVKYIFKFMLDRKMSMDNTEGMIDSSVFPVNYFSAAQVEYVHEDFRDRLADMVENQLQI</sequence>
<dbReference type="AlphaFoldDB" id="A0A0G4H3W5"/>
<dbReference type="OrthoDB" id="5982at2759"/>
<feature type="compositionally biased region" description="Basic and acidic residues" evidence="1">
    <location>
        <begin position="431"/>
        <end position="443"/>
    </location>
</feature>
<protein>
    <submittedName>
        <fullName evidence="2">Uncharacterized protein</fullName>
    </submittedName>
</protein>
<dbReference type="EMBL" id="CDMY01000973">
    <property type="protein sequence ID" value="CEM38234.1"/>
    <property type="molecule type" value="Genomic_DNA"/>
</dbReference>
<evidence type="ECO:0000313" key="2">
    <source>
        <dbReference type="EMBL" id="CEM38234.1"/>
    </source>
</evidence>
<feature type="compositionally biased region" description="Low complexity" evidence="1">
    <location>
        <begin position="251"/>
        <end position="298"/>
    </location>
</feature>
<feature type="region of interest" description="Disordered" evidence="1">
    <location>
        <begin position="243"/>
        <end position="313"/>
    </location>
</feature>
<name>A0A0G4H3W5_VITBC</name>
<dbReference type="Proteomes" id="UP000041254">
    <property type="component" value="Unassembled WGS sequence"/>
</dbReference>
<reference evidence="2 3" key="1">
    <citation type="submission" date="2014-11" db="EMBL/GenBank/DDBJ databases">
        <authorList>
            <person name="Zhu J."/>
            <person name="Qi W."/>
            <person name="Song R."/>
        </authorList>
    </citation>
    <scope>NUCLEOTIDE SEQUENCE [LARGE SCALE GENOMIC DNA]</scope>
</reference>
<feature type="region of interest" description="Disordered" evidence="1">
    <location>
        <begin position="101"/>
        <end position="120"/>
    </location>
</feature>
<feature type="region of interest" description="Disordered" evidence="1">
    <location>
        <begin position="377"/>
        <end position="445"/>
    </location>
</feature>
<keyword evidence="3" id="KW-1185">Reference proteome</keyword>
<feature type="compositionally biased region" description="Basic and acidic residues" evidence="1">
    <location>
        <begin position="101"/>
        <end position="113"/>
    </location>
</feature>
<accession>A0A0G4H3W5</accession>
<proteinExistence type="predicted"/>